<feature type="region of interest" description="Disordered" evidence="1">
    <location>
        <begin position="244"/>
        <end position="296"/>
    </location>
</feature>
<evidence type="ECO:0000256" key="1">
    <source>
        <dbReference type="SAM" id="MobiDB-lite"/>
    </source>
</evidence>
<keyword evidence="3" id="KW-1185">Reference proteome</keyword>
<feature type="compositionally biased region" description="Basic and acidic residues" evidence="1">
    <location>
        <begin position="421"/>
        <end position="439"/>
    </location>
</feature>
<dbReference type="EMBL" id="ML119859">
    <property type="protein sequence ID" value="RPA72502.1"/>
    <property type="molecule type" value="Genomic_DNA"/>
</dbReference>
<feature type="compositionally biased region" description="Basic and acidic residues" evidence="1">
    <location>
        <begin position="78"/>
        <end position="93"/>
    </location>
</feature>
<feature type="compositionally biased region" description="Basic and acidic residues" evidence="1">
    <location>
        <begin position="35"/>
        <end position="59"/>
    </location>
</feature>
<feature type="region of interest" description="Disordered" evidence="1">
    <location>
        <begin position="197"/>
        <end position="216"/>
    </location>
</feature>
<feature type="region of interest" description="Disordered" evidence="1">
    <location>
        <begin position="1"/>
        <end position="120"/>
    </location>
</feature>
<proteinExistence type="predicted"/>
<feature type="compositionally biased region" description="Basic and acidic residues" evidence="1">
    <location>
        <begin position="244"/>
        <end position="261"/>
    </location>
</feature>
<dbReference type="Proteomes" id="UP000275078">
    <property type="component" value="Unassembled WGS sequence"/>
</dbReference>
<evidence type="ECO:0000313" key="2">
    <source>
        <dbReference type="EMBL" id="RPA72502.1"/>
    </source>
</evidence>
<gene>
    <name evidence="2" type="ORF">BJ508DRAFT_314692</name>
</gene>
<feature type="region of interest" description="Disordered" evidence="1">
    <location>
        <begin position="420"/>
        <end position="455"/>
    </location>
</feature>
<feature type="compositionally biased region" description="Basic residues" evidence="1">
    <location>
        <begin position="527"/>
        <end position="537"/>
    </location>
</feature>
<reference evidence="2 3" key="1">
    <citation type="journal article" date="2018" name="Nat. Ecol. Evol.">
        <title>Pezizomycetes genomes reveal the molecular basis of ectomycorrhizal truffle lifestyle.</title>
        <authorList>
            <person name="Murat C."/>
            <person name="Payen T."/>
            <person name="Noel B."/>
            <person name="Kuo A."/>
            <person name="Morin E."/>
            <person name="Chen J."/>
            <person name="Kohler A."/>
            <person name="Krizsan K."/>
            <person name="Balestrini R."/>
            <person name="Da Silva C."/>
            <person name="Montanini B."/>
            <person name="Hainaut M."/>
            <person name="Levati E."/>
            <person name="Barry K.W."/>
            <person name="Belfiori B."/>
            <person name="Cichocki N."/>
            <person name="Clum A."/>
            <person name="Dockter R.B."/>
            <person name="Fauchery L."/>
            <person name="Guy J."/>
            <person name="Iotti M."/>
            <person name="Le Tacon F."/>
            <person name="Lindquist E.A."/>
            <person name="Lipzen A."/>
            <person name="Malagnac F."/>
            <person name="Mello A."/>
            <person name="Molinier V."/>
            <person name="Miyauchi S."/>
            <person name="Poulain J."/>
            <person name="Riccioni C."/>
            <person name="Rubini A."/>
            <person name="Sitrit Y."/>
            <person name="Splivallo R."/>
            <person name="Traeger S."/>
            <person name="Wang M."/>
            <person name="Zifcakova L."/>
            <person name="Wipf D."/>
            <person name="Zambonelli A."/>
            <person name="Paolocci F."/>
            <person name="Nowrousian M."/>
            <person name="Ottonello S."/>
            <person name="Baldrian P."/>
            <person name="Spatafora J.W."/>
            <person name="Henrissat B."/>
            <person name="Nagy L.G."/>
            <person name="Aury J.M."/>
            <person name="Wincker P."/>
            <person name="Grigoriev I.V."/>
            <person name="Bonfante P."/>
            <person name="Martin F.M."/>
        </authorList>
    </citation>
    <scope>NUCLEOTIDE SEQUENCE [LARGE SCALE GENOMIC DNA]</scope>
    <source>
        <strain evidence="2 3">RN42</strain>
    </source>
</reference>
<name>A0A3N4HE30_ASCIM</name>
<feature type="region of interest" description="Disordered" evidence="1">
    <location>
        <begin position="486"/>
        <end position="537"/>
    </location>
</feature>
<organism evidence="2 3">
    <name type="scientific">Ascobolus immersus RN42</name>
    <dbReference type="NCBI Taxonomy" id="1160509"/>
    <lineage>
        <taxon>Eukaryota</taxon>
        <taxon>Fungi</taxon>
        <taxon>Dikarya</taxon>
        <taxon>Ascomycota</taxon>
        <taxon>Pezizomycotina</taxon>
        <taxon>Pezizomycetes</taxon>
        <taxon>Pezizales</taxon>
        <taxon>Ascobolaceae</taxon>
        <taxon>Ascobolus</taxon>
    </lineage>
</organism>
<accession>A0A3N4HE30</accession>
<feature type="compositionally biased region" description="Basic and acidic residues" evidence="1">
    <location>
        <begin position="512"/>
        <end position="526"/>
    </location>
</feature>
<sequence>MHGYTPPLQYSSTHPNPYFSHRNGAEIRSAAQAKKRQEQDEALSHERPEPTSTSDKDSEQAAAIDSEGHQASISSETADQRDSSETADQRDSSESSSSQTAGKGFRPKKGSIEMDDDDLKGHVRMKIVEAGHEYDIKLRDIAAENKIPLEKIRKAAGFLETIPDFDYVPKLAKHGSRSLRDRSLAYRMWQDNDPVESSIKRETTGNKGGTSFHAWGRYNRESGHRWRELPKEERERWKAIAQEEIKKGAATSAKDEVSQRVEDEDSHEDQDSHEDSDGNGDGNEDKKDEDAGTLDQNQFLSKKRRSWVHKFQTQIAEWAVLMEVCGYEVVTIAADIHKGRSHFFSGTSTGLKFLSTHMKDRDCWPSDLHKFAKMKQSESLGPIIRALKDHYLLDAVKEMINQSDESPEWMMRIRRSLAIRTNERAEKATKMKQEQKDKSPSPPTKVEEDDSTQLVEHMVGPTGDYIFRISINSEVRSTLALAETAANAATSDPPTSGTGTPTGSLSNPAPESNKRAHSDAADDEPRKKIKSTRTKSKSAKEMCKLTLRVVMNSFQVKVGYANSGKLQQQRRSLSADEFNNVLKRCGYQWVIPQNYKEKWDKWYKNYSNLRKEEAEEFYSALCENRFQIEKVPVVEGGEEVAGGD</sequence>
<evidence type="ECO:0000313" key="3">
    <source>
        <dbReference type="Proteomes" id="UP000275078"/>
    </source>
</evidence>
<feature type="compositionally biased region" description="Low complexity" evidence="1">
    <location>
        <begin position="486"/>
        <end position="504"/>
    </location>
</feature>
<protein>
    <submittedName>
        <fullName evidence="2">Uncharacterized protein</fullName>
    </submittedName>
</protein>
<dbReference type="AlphaFoldDB" id="A0A3N4HE30"/>